<dbReference type="SMART" id="SM00342">
    <property type="entry name" value="HTH_ARAC"/>
    <property type="match status" value="1"/>
</dbReference>
<dbReference type="SUPFAM" id="SSF46689">
    <property type="entry name" value="Homeodomain-like"/>
    <property type="match status" value="1"/>
</dbReference>
<keyword evidence="3" id="KW-0804">Transcription</keyword>
<dbReference type="PANTHER" id="PTHR43280">
    <property type="entry name" value="ARAC-FAMILY TRANSCRIPTIONAL REGULATOR"/>
    <property type="match status" value="1"/>
</dbReference>
<dbReference type="GO" id="GO:0043565">
    <property type="term" value="F:sequence-specific DNA binding"/>
    <property type="evidence" value="ECO:0007669"/>
    <property type="project" value="InterPro"/>
</dbReference>
<dbReference type="InterPro" id="IPR020449">
    <property type="entry name" value="Tscrpt_reg_AraC-type_HTH"/>
</dbReference>
<keyword evidence="1" id="KW-0805">Transcription regulation</keyword>
<dbReference type="PRINTS" id="PR00032">
    <property type="entry name" value="HTHARAC"/>
</dbReference>
<dbReference type="Pfam" id="PF12833">
    <property type="entry name" value="HTH_18"/>
    <property type="match status" value="1"/>
</dbReference>
<dbReference type="InterPro" id="IPR009057">
    <property type="entry name" value="Homeodomain-like_sf"/>
</dbReference>
<evidence type="ECO:0000313" key="6">
    <source>
        <dbReference type="EMBL" id="SDI18158.1"/>
    </source>
</evidence>
<keyword evidence="4" id="KW-0472">Membrane</keyword>
<dbReference type="EMBL" id="FNDX01000003">
    <property type="protein sequence ID" value="SDI18158.1"/>
    <property type="molecule type" value="Genomic_DNA"/>
</dbReference>
<protein>
    <submittedName>
        <fullName evidence="6">Helix-turn-helix domain-containing protein</fullName>
    </submittedName>
</protein>
<feature type="transmembrane region" description="Helical" evidence="4">
    <location>
        <begin position="12"/>
        <end position="34"/>
    </location>
</feature>
<evidence type="ECO:0000256" key="4">
    <source>
        <dbReference type="SAM" id="Phobius"/>
    </source>
</evidence>
<dbReference type="Proteomes" id="UP000199050">
    <property type="component" value="Unassembled WGS sequence"/>
</dbReference>
<gene>
    <name evidence="6" type="ORF">SAMN05216192_103236</name>
</gene>
<evidence type="ECO:0000256" key="1">
    <source>
        <dbReference type="ARBA" id="ARBA00023015"/>
    </source>
</evidence>
<keyword evidence="4" id="KW-1133">Transmembrane helix</keyword>
<name>A0A1G8IGJ0_9BACL</name>
<keyword evidence="2" id="KW-0238">DNA-binding</keyword>
<keyword evidence="4" id="KW-0812">Transmembrane</keyword>
<dbReference type="Gene3D" id="1.10.10.60">
    <property type="entry name" value="Homeodomain-like"/>
    <property type="match status" value="2"/>
</dbReference>
<reference evidence="7" key="1">
    <citation type="submission" date="2016-10" db="EMBL/GenBank/DDBJ databases">
        <authorList>
            <person name="Varghese N."/>
            <person name="Submissions S."/>
        </authorList>
    </citation>
    <scope>NUCLEOTIDE SEQUENCE [LARGE SCALE GENOMIC DNA]</scope>
    <source>
        <strain evidence="7">CGMCC 1.11012</strain>
    </source>
</reference>
<dbReference type="RefSeq" id="WP_090712606.1">
    <property type="nucleotide sequence ID" value="NZ_CBCSKY010000001.1"/>
</dbReference>
<accession>A0A1G8IGJ0</accession>
<evidence type="ECO:0000259" key="5">
    <source>
        <dbReference type="PROSITE" id="PS01124"/>
    </source>
</evidence>
<dbReference type="AlphaFoldDB" id="A0A1G8IGJ0"/>
<evidence type="ECO:0000256" key="3">
    <source>
        <dbReference type="ARBA" id="ARBA00023163"/>
    </source>
</evidence>
<keyword evidence="7" id="KW-1185">Reference proteome</keyword>
<sequence length="778" mass="87319">MNVLQTIRSRKYLQRILLSFMLVVATLAVASLFLNASARSRVLSLQNEADRKLLTQINYNVENMNGIVRDLAVSLYNDEELLALKSGADYKQSILKIERLNHTVASSPYLHAAVFYNGAQQRFFSSLNHDINNSVLYGALESYMASRSGLPKLQLIPLDLDGNNDGIDVFAFFLYDGDALGSINDNVLILTVKPDWMLDNVKALNLVAERQNDVLFITDSEGEVLISTDGLLPAGLNIKQDLLPRLTPSEKPVDSFIYNHEDRKYKVTYLSKALNNWQIVSLQDYDVVLGSVRQMKWTEVAVTLSVVLLAVMLSVFFSLRLYKPVGQLLTLVPQIERGTPQGQDELSLIAANVTEMIGKLKGLEQERASQSNIAKVYQLRSLVGASGSVDENAFLQIREQYGIDIAYPAPLRLALVQIDDLQGLAAGQGAAMESLLYFAIANIGQELLSQDGSCEAVDMKSGHLVFICGSGAGAADQTAAAVGLEQLGGRFRELQQTVQAYYRITFTVTLSEMFTDYRSITRHYNLAVRHSHYRMIYGKGAVLEPENLLENEQNETLRIPQELERQLMEGLKGGDLQETEQAIRSWRELLGSFSYENMFSAVLHLAVTLSNTLGEMNSHNVNPVSVNLQAINRRILEKETLDEIEAVLLEVVREVAEQRRSGREDKSRLLAETVKEIIDRHYADPDLNVQRIADMLKMSSVYLGQVFKAQEGITVVDQINAARLAYAREYLEQKDLTVTEIMEKVGFGNESYFYRLFKRRYGTTPKEYRLKSAIDRSK</sequence>
<evidence type="ECO:0000313" key="7">
    <source>
        <dbReference type="Proteomes" id="UP000199050"/>
    </source>
</evidence>
<organism evidence="6 7">
    <name type="scientific">Paenibacillus typhae</name>
    <dbReference type="NCBI Taxonomy" id="1174501"/>
    <lineage>
        <taxon>Bacteria</taxon>
        <taxon>Bacillati</taxon>
        <taxon>Bacillota</taxon>
        <taxon>Bacilli</taxon>
        <taxon>Bacillales</taxon>
        <taxon>Paenibacillaceae</taxon>
        <taxon>Paenibacillus</taxon>
    </lineage>
</organism>
<dbReference type="OrthoDB" id="2484341at2"/>
<dbReference type="InterPro" id="IPR018060">
    <property type="entry name" value="HTH_AraC"/>
</dbReference>
<dbReference type="STRING" id="1174501.SAMN05216192_103236"/>
<dbReference type="PROSITE" id="PS01124">
    <property type="entry name" value="HTH_ARAC_FAMILY_2"/>
    <property type="match status" value="1"/>
</dbReference>
<feature type="transmembrane region" description="Helical" evidence="4">
    <location>
        <begin position="300"/>
        <end position="322"/>
    </location>
</feature>
<evidence type="ECO:0000256" key="2">
    <source>
        <dbReference type="ARBA" id="ARBA00023125"/>
    </source>
</evidence>
<proteinExistence type="predicted"/>
<dbReference type="PANTHER" id="PTHR43280:SF2">
    <property type="entry name" value="HTH-TYPE TRANSCRIPTIONAL REGULATOR EXSA"/>
    <property type="match status" value="1"/>
</dbReference>
<feature type="domain" description="HTH araC/xylS-type" evidence="5">
    <location>
        <begin position="672"/>
        <end position="771"/>
    </location>
</feature>
<dbReference type="GO" id="GO:0003700">
    <property type="term" value="F:DNA-binding transcription factor activity"/>
    <property type="evidence" value="ECO:0007669"/>
    <property type="project" value="InterPro"/>
</dbReference>